<proteinExistence type="predicted"/>
<accession>A0A6J5KVK7</accession>
<evidence type="ECO:0000313" key="2">
    <source>
        <dbReference type="EMBL" id="CAB4125017.1"/>
    </source>
</evidence>
<dbReference type="EMBL" id="LR796188">
    <property type="protein sequence ID" value="CAB4125017.1"/>
    <property type="molecule type" value="Genomic_DNA"/>
</dbReference>
<feature type="coiled-coil region" evidence="1">
    <location>
        <begin position="316"/>
        <end position="374"/>
    </location>
</feature>
<gene>
    <name evidence="2" type="ORF">UFOVP54_50</name>
</gene>
<evidence type="ECO:0000256" key="1">
    <source>
        <dbReference type="SAM" id="Coils"/>
    </source>
</evidence>
<sequence length="406" mass="46055">MADNFNLRAFLTENKLTKNAQLLNENEEAPIQGLNLVVLDDQEGGDITLEKYSDMDEEFQQIFNDGLEEGEWEATSLEQGLAELDEYFEERGDPTQQEAYDTAKQQFQSAVQGKQGKFYVHGVEYDLQLMFIESPSQEGEDNLDEASYSDSYDTPAAKKVHGQLSSIVDIFSKSRSEEQQELDAAIEAAEQETGTQVTPTERSVLSQQLNWIRTQDMEMEREGTQNKKPIMKEINLTAKERRLVEMVQDALGEENVDYTMGRQDDPNQLPNPALELNIPEGDEMADETVIPEYHNIDELMKSIDHGTNKVAEEHKIQEMKKIAEALRMKAKNMEESEHAAHISPKDLKQLATDAAKLEKAAEKLKAAFDKKFNKKEKPAAAPKAEKVEALQEGTFDLRKFLAENRK</sequence>
<keyword evidence="1" id="KW-0175">Coiled coil</keyword>
<reference evidence="2" key="1">
    <citation type="submission" date="2020-04" db="EMBL/GenBank/DDBJ databases">
        <authorList>
            <person name="Chiriac C."/>
            <person name="Salcher M."/>
            <person name="Ghai R."/>
            <person name="Kavagutti S V."/>
        </authorList>
    </citation>
    <scope>NUCLEOTIDE SEQUENCE</scope>
</reference>
<protein>
    <submittedName>
        <fullName evidence="2">Uncharacterized protein</fullName>
    </submittedName>
</protein>
<name>A0A6J5KVK7_9CAUD</name>
<organism evidence="2">
    <name type="scientific">uncultured Caudovirales phage</name>
    <dbReference type="NCBI Taxonomy" id="2100421"/>
    <lineage>
        <taxon>Viruses</taxon>
        <taxon>Duplodnaviria</taxon>
        <taxon>Heunggongvirae</taxon>
        <taxon>Uroviricota</taxon>
        <taxon>Caudoviricetes</taxon>
        <taxon>Peduoviridae</taxon>
        <taxon>Maltschvirus</taxon>
        <taxon>Maltschvirus maltsch</taxon>
    </lineage>
</organism>